<sequence>MSLPNESSASLPQQTQAGQPPIVPKDADVRETTGTVPDEVVTSQKEARIDPEASGVPAMVEEKQHMEQELLKRVQETQQAGEPAPVVSAETSSKAPE</sequence>
<keyword evidence="3" id="KW-1185">Reference proteome</keyword>
<feature type="region of interest" description="Disordered" evidence="1">
    <location>
        <begin position="73"/>
        <end position="97"/>
    </location>
</feature>
<feature type="region of interest" description="Disordered" evidence="1">
    <location>
        <begin position="1"/>
        <end position="58"/>
    </location>
</feature>
<dbReference type="Proteomes" id="UP000799441">
    <property type="component" value="Unassembled WGS sequence"/>
</dbReference>
<evidence type="ECO:0000313" key="2">
    <source>
        <dbReference type="EMBL" id="KAF2724764.1"/>
    </source>
</evidence>
<organism evidence="2 3">
    <name type="scientific">Polychaeton citri CBS 116435</name>
    <dbReference type="NCBI Taxonomy" id="1314669"/>
    <lineage>
        <taxon>Eukaryota</taxon>
        <taxon>Fungi</taxon>
        <taxon>Dikarya</taxon>
        <taxon>Ascomycota</taxon>
        <taxon>Pezizomycotina</taxon>
        <taxon>Dothideomycetes</taxon>
        <taxon>Dothideomycetidae</taxon>
        <taxon>Capnodiales</taxon>
        <taxon>Capnodiaceae</taxon>
        <taxon>Polychaeton</taxon>
    </lineage>
</organism>
<dbReference type="OrthoDB" id="5873279at2759"/>
<dbReference type="AlphaFoldDB" id="A0A9P4QE55"/>
<name>A0A9P4QE55_9PEZI</name>
<proteinExistence type="predicted"/>
<comment type="caution">
    <text evidence="2">The sequence shown here is derived from an EMBL/GenBank/DDBJ whole genome shotgun (WGS) entry which is preliminary data.</text>
</comment>
<gene>
    <name evidence="2" type="ORF">K431DRAFT_281718</name>
</gene>
<dbReference type="EMBL" id="MU003770">
    <property type="protein sequence ID" value="KAF2724764.1"/>
    <property type="molecule type" value="Genomic_DNA"/>
</dbReference>
<protein>
    <submittedName>
        <fullName evidence="2">Uncharacterized protein</fullName>
    </submittedName>
</protein>
<evidence type="ECO:0000313" key="3">
    <source>
        <dbReference type="Proteomes" id="UP000799441"/>
    </source>
</evidence>
<reference evidence="2" key="1">
    <citation type="journal article" date="2020" name="Stud. Mycol.">
        <title>101 Dothideomycetes genomes: a test case for predicting lifestyles and emergence of pathogens.</title>
        <authorList>
            <person name="Haridas S."/>
            <person name="Albert R."/>
            <person name="Binder M."/>
            <person name="Bloem J."/>
            <person name="Labutti K."/>
            <person name="Salamov A."/>
            <person name="Andreopoulos B."/>
            <person name="Baker S."/>
            <person name="Barry K."/>
            <person name="Bills G."/>
            <person name="Bluhm B."/>
            <person name="Cannon C."/>
            <person name="Castanera R."/>
            <person name="Culley D."/>
            <person name="Daum C."/>
            <person name="Ezra D."/>
            <person name="Gonzalez J."/>
            <person name="Henrissat B."/>
            <person name="Kuo A."/>
            <person name="Liang C."/>
            <person name="Lipzen A."/>
            <person name="Lutzoni F."/>
            <person name="Magnuson J."/>
            <person name="Mondo S."/>
            <person name="Nolan M."/>
            <person name="Ohm R."/>
            <person name="Pangilinan J."/>
            <person name="Park H.-J."/>
            <person name="Ramirez L."/>
            <person name="Alfaro M."/>
            <person name="Sun H."/>
            <person name="Tritt A."/>
            <person name="Yoshinaga Y."/>
            <person name="Zwiers L.-H."/>
            <person name="Turgeon B."/>
            <person name="Goodwin S."/>
            <person name="Spatafora J."/>
            <person name="Crous P."/>
            <person name="Grigoriev I."/>
        </authorList>
    </citation>
    <scope>NUCLEOTIDE SEQUENCE</scope>
    <source>
        <strain evidence="2">CBS 116435</strain>
    </source>
</reference>
<evidence type="ECO:0000256" key="1">
    <source>
        <dbReference type="SAM" id="MobiDB-lite"/>
    </source>
</evidence>
<accession>A0A9P4QE55</accession>
<feature type="compositionally biased region" description="Polar residues" evidence="1">
    <location>
        <begin position="1"/>
        <end position="18"/>
    </location>
</feature>